<evidence type="ECO:0000256" key="1">
    <source>
        <dbReference type="SAM" id="MobiDB-lite"/>
    </source>
</evidence>
<protein>
    <submittedName>
        <fullName evidence="3">Uncharacterized protein</fullName>
    </submittedName>
</protein>
<evidence type="ECO:0000313" key="3">
    <source>
        <dbReference type="EMBL" id="CAK9059163.1"/>
    </source>
</evidence>
<dbReference type="PROSITE" id="PS51257">
    <property type="entry name" value="PROKAR_LIPOPROTEIN"/>
    <property type="match status" value="1"/>
</dbReference>
<comment type="caution">
    <text evidence="3">The sequence shown here is derived from an EMBL/GenBank/DDBJ whole genome shotgun (WGS) entry which is preliminary data.</text>
</comment>
<proteinExistence type="predicted"/>
<reference evidence="3 4" key="1">
    <citation type="submission" date="2024-02" db="EMBL/GenBank/DDBJ databases">
        <authorList>
            <person name="Chen Y."/>
            <person name="Shah S."/>
            <person name="Dougan E. K."/>
            <person name="Thang M."/>
            <person name="Chan C."/>
        </authorList>
    </citation>
    <scope>NUCLEOTIDE SEQUENCE [LARGE SCALE GENOMIC DNA]</scope>
</reference>
<accession>A0ABP0N6V2</accession>
<dbReference type="Proteomes" id="UP001642484">
    <property type="component" value="Unassembled WGS sequence"/>
</dbReference>
<evidence type="ECO:0000313" key="4">
    <source>
        <dbReference type="Proteomes" id="UP001642484"/>
    </source>
</evidence>
<feature type="compositionally biased region" description="Basic residues" evidence="1">
    <location>
        <begin position="68"/>
        <end position="78"/>
    </location>
</feature>
<name>A0ABP0N6V2_9DINO</name>
<feature type="compositionally biased region" description="Low complexity" evidence="1">
    <location>
        <begin position="80"/>
        <end position="90"/>
    </location>
</feature>
<evidence type="ECO:0000256" key="2">
    <source>
        <dbReference type="SAM" id="SignalP"/>
    </source>
</evidence>
<sequence>MTRRPLFLLLFLLACSHGLCGKPQQWGGSYGKGSAASIGKVLDEYVATCAAQGFNWQYTLPQGLSGNRSKKEKRRHKSSSSDSSVSSSSSSEKKKKKKGSKKKTNNSAALSNSDMEELMAFRRRAEIEKIRAEVTASIGMVERSPSSHDKGRANPKQVFTPKTKKLVVAQTRVFDKDGQVQSLVPVPESWEQVAEQLSGHPLPLVKQLLQQINPDSTVPRGRNEVVKLVMAELQNRED</sequence>
<organism evidence="3 4">
    <name type="scientific">Durusdinium trenchii</name>
    <dbReference type="NCBI Taxonomy" id="1381693"/>
    <lineage>
        <taxon>Eukaryota</taxon>
        <taxon>Sar</taxon>
        <taxon>Alveolata</taxon>
        <taxon>Dinophyceae</taxon>
        <taxon>Suessiales</taxon>
        <taxon>Symbiodiniaceae</taxon>
        <taxon>Durusdinium</taxon>
    </lineage>
</organism>
<feature type="signal peptide" evidence="2">
    <location>
        <begin position="1"/>
        <end position="21"/>
    </location>
</feature>
<feature type="chain" id="PRO_5045744664" evidence="2">
    <location>
        <begin position="22"/>
        <end position="238"/>
    </location>
</feature>
<keyword evidence="2" id="KW-0732">Signal</keyword>
<feature type="region of interest" description="Disordered" evidence="1">
    <location>
        <begin position="62"/>
        <end position="111"/>
    </location>
</feature>
<gene>
    <name evidence="3" type="ORF">CCMP2556_LOCUS29152</name>
</gene>
<dbReference type="EMBL" id="CAXAMN010021396">
    <property type="protein sequence ID" value="CAK9059163.1"/>
    <property type="molecule type" value="Genomic_DNA"/>
</dbReference>
<keyword evidence="4" id="KW-1185">Reference proteome</keyword>
<feature type="compositionally biased region" description="Basic residues" evidence="1">
    <location>
        <begin position="93"/>
        <end position="104"/>
    </location>
</feature>